<dbReference type="GO" id="GO:0016287">
    <property type="term" value="F:glycerone-phosphate O-acyltransferase activity"/>
    <property type="evidence" value="ECO:0007669"/>
    <property type="project" value="TreeGrafter"/>
</dbReference>
<evidence type="ECO:0000256" key="7">
    <source>
        <dbReference type="SAM" id="MobiDB-lite"/>
    </source>
</evidence>
<organism evidence="9 10">
    <name type="scientific">Cloeon dipterum</name>
    <dbReference type="NCBI Taxonomy" id="197152"/>
    <lineage>
        <taxon>Eukaryota</taxon>
        <taxon>Metazoa</taxon>
        <taxon>Ecdysozoa</taxon>
        <taxon>Arthropoda</taxon>
        <taxon>Hexapoda</taxon>
        <taxon>Insecta</taxon>
        <taxon>Pterygota</taxon>
        <taxon>Palaeoptera</taxon>
        <taxon>Ephemeroptera</taxon>
        <taxon>Pisciforma</taxon>
        <taxon>Baetidae</taxon>
        <taxon>Cloeon</taxon>
    </lineage>
</organism>
<reference evidence="9 10" key="1">
    <citation type="submission" date="2020-04" db="EMBL/GenBank/DDBJ databases">
        <authorList>
            <person name="Alioto T."/>
            <person name="Alioto T."/>
            <person name="Gomez Garrido J."/>
        </authorList>
    </citation>
    <scope>NUCLEOTIDE SEQUENCE [LARGE SCALE GENOMIC DNA]</scope>
</reference>
<dbReference type="PIRSF" id="PIRSF000437">
    <property type="entry name" value="GPAT_DHAPAT"/>
    <property type="match status" value="1"/>
</dbReference>
<feature type="compositionally biased region" description="Polar residues" evidence="7">
    <location>
        <begin position="1"/>
        <end position="11"/>
    </location>
</feature>
<dbReference type="Pfam" id="PF01553">
    <property type="entry name" value="Acyltransferase"/>
    <property type="match status" value="1"/>
</dbReference>
<evidence type="ECO:0000313" key="9">
    <source>
        <dbReference type="EMBL" id="CAB3364953.1"/>
    </source>
</evidence>
<accession>A0A8S1C6P0</accession>
<dbReference type="PANTHER" id="PTHR12563:SF17">
    <property type="entry name" value="DIHYDROXYACETONE PHOSPHATE ACYLTRANSFERASE"/>
    <property type="match status" value="1"/>
</dbReference>
<comment type="subcellular location">
    <subcellularLocation>
        <location evidence="1">Endomembrane system</location>
        <topology evidence="1">Peripheral membrane protein</topology>
    </subcellularLocation>
</comment>
<keyword evidence="5 6" id="KW-0012">Acyltransferase</keyword>
<evidence type="ECO:0000256" key="5">
    <source>
        <dbReference type="ARBA" id="ARBA00023315"/>
    </source>
</evidence>
<evidence type="ECO:0000256" key="3">
    <source>
        <dbReference type="ARBA" id="ARBA00022679"/>
    </source>
</evidence>
<dbReference type="Proteomes" id="UP000494165">
    <property type="component" value="Unassembled WGS sequence"/>
</dbReference>
<dbReference type="GO" id="GO:0005778">
    <property type="term" value="C:peroxisomal membrane"/>
    <property type="evidence" value="ECO:0007669"/>
    <property type="project" value="TreeGrafter"/>
</dbReference>
<dbReference type="SMART" id="SM00563">
    <property type="entry name" value="PlsC"/>
    <property type="match status" value="1"/>
</dbReference>
<keyword evidence="4" id="KW-0472">Membrane</keyword>
<sequence length="731" mass="82005">MSSNGSPSQIAEGTEQAEDRQKAANAAPQLQDVLRHTCPSPAGPRVLSTFRNILDRDSCDLVWVTKEWRPQQVTLHARTRTTAKIRQDVISSPKMQHTIEQQLSSQNEVPKEALWRELNDILIEMGHTQTMPVVRWFGYVLSKIMRKIYSGVFVNEESIARLRASIGNNPVIFMPSHRSYADFLLMSYVCFHYNIMLPVIAAGMDFVSMWGVGRLLRDSGAFFIRRSFGNDKLYWAAFSEYVQTLITAGENPIEFFVEGTRSRTAKSLCPKLGLLSVALEPYLTGQVSDIVVVPINISYDRTLEETLYSYELLGVPKPKESTSGLFKALNVLDEQYGRIHIDFTEPISVNKFFGDLRSPKLMRPLHLPHQITPDESTRIIWLANYVVRQQQKNAVISLFSLAAVVITHHVLTKPRNQLLNMHQLTRQVASLKSAAESFGALIDCRDNLEVSLQNALHIHKSLIVTSKDGQVQVKNVAAAQAPIDPAKMKGHSLQDKTLQVGVPMVMLQHYVNQTLHLFICPAIVSLSVQQSINQGSGMKDDVFARYLFLRTLLSHEFILHKAWETMDFEQSIQQLQKLGVLDESLHDSMKLSLGSNSHLHQILCQLLLPFLAGYSSACSTMLEVPAGKTVSLNEALKSTQARLEKLLLSAQLNHHYSLSLDLLTAAVNSLSSMGAVIKNKENGKVLYSPNSNRLRQVTQIVGDFLQLVAPICRKSQDEQARLFITQAKARL</sequence>
<comment type="similarity">
    <text evidence="2 6">Belongs to the GPAT/DAPAT family.</text>
</comment>
<evidence type="ECO:0000256" key="1">
    <source>
        <dbReference type="ARBA" id="ARBA00004184"/>
    </source>
</evidence>
<proteinExistence type="inferred from homology"/>
<dbReference type="InterPro" id="IPR041728">
    <property type="entry name" value="GPAT/DHAPAT_LPLAT"/>
</dbReference>
<dbReference type="GO" id="GO:0019432">
    <property type="term" value="P:triglyceride biosynthetic process"/>
    <property type="evidence" value="ECO:0007669"/>
    <property type="project" value="TreeGrafter"/>
</dbReference>
<dbReference type="GO" id="GO:0012505">
    <property type="term" value="C:endomembrane system"/>
    <property type="evidence" value="ECO:0007669"/>
    <property type="project" value="UniProtKB-SubCell"/>
</dbReference>
<protein>
    <recommendedName>
        <fullName evidence="8">Phospholipid/glycerol acyltransferase domain-containing protein</fullName>
    </recommendedName>
</protein>
<dbReference type="CDD" id="cd07993">
    <property type="entry name" value="LPLAT_DHAPAT-like"/>
    <property type="match status" value="1"/>
</dbReference>
<dbReference type="Pfam" id="PF19277">
    <property type="entry name" value="GPAT_C"/>
    <property type="match status" value="1"/>
</dbReference>
<comment type="caution">
    <text evidence="9">The sequence shown here is derived from an EMBL/GenBank/DDBJ whole genome shotgun (WGS) entry which is preliminary data.</text>
</comment>
<evidence type="ECO:0000256" key="4">
    <source>
        <dbReference type="ARBA" id="ARBA00023136"/>
    </source>
</evidence>
<feature type="domain" description="Phospholipid/glycerol acyltransferase" evidence="8">
    <location>
        <begin position="171"/>
        <end position="300"/>
    </location>
</feature>
<dbReference type="EMBL" id="CADEPI010000018">
    <property type="protein sequence ID" value="CAB3364953.1"/>
    <property type="molecule type" value="Genomic_DNA"/>
</dbReference>
<dbReference type="InterPro" id="IPR022284">
    <property type="entry name" value="GPAT/DHAPAT"/>
</dbReference>
<keyword evidence="10" id="KW-1185">Reference proteome</keyword>
<dbReference type="OrthoDB" id="10255570at2759"/>
<feature type="region of interest" description="Disordered" evidence="7">
    <location>
        <begin position="1"/>
        <end position="27"/>
    </location>
</feature>
<dbReference type="GO" id="GO:0004366">
    <property type="term" value="F:glycerol-3-phosphate O-acyltransferase activity"/>
    <property type="evidence" value="ECO:0007669"/>
    <property type="project" value="TreeGrafter"/>
</dbReference>
<name>A0A8S1C6P0_9INSE</name>
<dbReference type="AlphaFoldDB" id="A0A8S1C6P0"/>
<dbReference type="InterPro" id="IPR002123">
    <property type="entry name" value="Plipid/glycerol_acylTrfase"/>
</dbReference>
<evidence type="ECO:0000256" key="6">
    <source>
        <dbReference type="PIRNR" id="PIRNR000437"/>
    </source>
</evidence>
<evidence type="ECO:0000313" key="10">
    <source>
        <dbReference type="Proteomes" id="UP000494165"/>
    </source>
</evidence>
<dbReference type="SUPFAM" id="SSF69593">
    <property type="entry name" value="Glycerol-3-phosphate (1)-acyltransferase"/>
    <property type="match status" value="1"/>
</dbReference>
<dbReference type="GO" id="GO:0008611">
    <property type="term" value="P:ether lipid biosynthetic process"/>
    <property type="evidence" value="ECO:0007669"/>
    <property type="project" value="TreeGrafter"/>
</dbReference>
<dbReference type="GO" id="GO:0006631">
    <property type="term" value="P:fatty acid metabolic process"/>
    <property type="evidence" value="ECO:0007669"/>
    <property type="project" value="TreeGrafter"/>
</dbReference>
<dbReference type="GO" id="GO:0008654">
    <property type="term" value="P:phospholipid biosynthetic process"/>
    <property type="evidence" value="ECO:0007669"/>
    <property type="project" value="TreeGrafter"/>
</dbReference>
<dbReference type="InterPro" id="IPR045520">
    <property type="entry name" value="GPAT/DHAPAT_C"/>
</dbReference>
<dbReference type="GO" id="GO:0031966">
    <property type="term" value="C:mitochondrial membrane"/>
    <property type="evidence" value="ECO:0007669"/>
    <property type="project" value="TreeGrafter"/>
</dbReference>
<dbReference type="PANTHER" id="PTHR12563">
    <property type="entry name" value="GLYCEROL-3-PHOSPHATE ACYLTRANSFERASE"/>
    <property type="match status" value="1"/>
</dbReference>
<evidence type="ECO:0000256" key="2">
    <source>
        <dbReference type="ARBA" id="ARBA00007937"/>
    </source>
</evidence>
<gene>
    <name evidence="9" type="ORF">CLODIP_2_CD12424</name>
</gene>
<evidence type="ECO:0000259" key="8">
    <source>
        <dbReference type="SMART" id="SM00563"/>
    </source>
</evidence>
<keyword evidence="3 6" id="KW-0808">Transferase</keyword>